<evidence type="ECO:0008006" key="3">
    <source>
        <dbReference type="Google" id="ProtNLM"/>
    </source>
</evidence>
<name>A0AAN8Z930_9MAGN</name>
<comment type="caution">
    <text evidence="1">The sequence shown here is derived from an EMBL/GenBank/DDBJ whole genome shotgun (WGS) entry which is preliminary data.</text>
</comment>
<proteinExistence type="predicted"/>
<evidence type="ECO:0000313" key="1">
    <source>
        <dbReference type="EMBL" id="KAK6929282.1"/>
    </source>
</evidence>
<dbReference type="Gene3D" id="3.40.50.1820">
    <property type="entry name" value="alpha/beta hydrolase"/>
    <property type="match status" value="1"/>
</dbReference>
<organism evidence="1 2">
    <name type="scientific">Dillenia turbinata</name>
    <dbReference type="NCBI Taxonomy" id="194707"/>
    <lineage>
        <taxon>Eukaryota</taxon>
        <taxon>Viridiplantae</taxon>
        <taxon>Streptophyta</taxon>
        <taxon>Embryophyta</taxon>
        <taxon>Tracheophyta</taxon>
        <taxon>Spermatophyta</taxon>
        <taxon>Magnoliopsida</taxon>
        <taxon>eudicotyledons</taxon>
        <taxon>Gunneridae</taxon>
        <taxon>Pentapetalae</taxon>
        <taxon>Dilleniales</taxon>
        <taxon>Dilleniaceae</taxon>
        <taxon>Dillenia</taxon>
    </lineage>
</organism>
<gene>
    <name evidence="1" type="ORF">RJ641_005487</name>
</gene>
<keyword evidence="2" id="KW-1185">Reference proteome</keyword>
<dbReference type="InterPro" id="IPR051044">
    <property type="entry name" value="MAG_DAG_Lipase"/>
</dbReference>
<dbReference type="AlphaFoldDB" id="A0AAN8Z930"/>
<accession>A0AAN8Z930</accession>
<evidence type="ECO:0000313" key="2">
    <source>
        <dbReference type="Proteomes" id="UP001370490"/>
    </source>
</evidence>
<protein>
    <recommendedName>
        <fullName evidence="3">Serine aminopeptidase S33 domain-containing protein</fullName>
    </recommendedName>
</protein>
<dbReference type="Proteomes" id="UP001370490">
    <property type="component" value="Unassembled WGS sequence"/>
</dbReference>
<dbReference type="PANTHER" id="PTHR11614">
    <property type="entry name" value="PHOSPHOLIPASE-RELATED"/>
    <property type="match status" value="1"/>
</dbReference>
<sequence length="94" mass="11147">MLYELASSTDKTFKLYPGMWHALTSGEPEENMNLVFSDIIEWLDKRAGHANSRLEREQKFEHDLERGFEIDKKDNIYGTIITFSTYGFHHLFMR</sequence>
<reference evidence="1 2" key="1">
    <citation type="submission" date="2023-12" db="EMBL/GenBank/DDBJ databases">
        <title>A high-quality genome assembly for Dillenia turbinata (Dilleniales).</title>
        <authorList>
            <person name="Chanderbali A."/>
        </authorList>
    </citation>
    <scope>NUCLEOTIDE SEQUENCE [LARGE SCALE GENOMIC DNA]</scope>
    <source>
        <strain evidence="1">LSX21</strain>
        <tissue evidence="1">Leaf</tissue>
    </source>
</reference>
<dbReference type="InterPro" id="IPR029058">
    <property type="entry name" value="AB_hydrolase_fold"/>
</dbReference>
<dbReference type="EMBL" id="JBAMMX010000013">
    <property type="protein sequence ID" value="KAK6929282.1"/>
    <property type="molecule type" value="Genomic_DNA"/>
</dbReference>